<name>A0A7S8FEN1_9BACT</name>
<dbReference type="InterPro" id="IPR051686">
    <property type="entry name" value="Lipoprotein_DolP"/>
</dbReference>
<sequence>MKNVMIWTIGLILLGSVGCQSMTGKTAGRTMSDAGITASVQSKLTADSVSNFSRIDVDTERGIVTLNGVVQTAQERERAGRLAKEADGIRGLNNNLQIQSQSPQSMN</sequence>
<feature type="domain" description="BON" evidence="1">
    <location>
        <begin position="32"/>
        <end position="100"/>
    </location>
</feature>
<dbReference type="PANTHER" id="PTHR34606">
    <property type="entry name" value="BON DOMAIN-CONTAINING PROTEIN"/>
    <property type="match status" value="1"/>
</dbReference>
<dbReference type="PROSITE" id="PS50914">
    <property type="entry name" value="BON"/>
    <property type="match status" value="1"/>
</dbReference>
<accession>A0A7S8FEN1</accession>
<reference evidence="2 3" key="1">
    <citation type="journal article" date="2020" name="ISME J.">
        <title>Enrichment and physiological characterization of a novel comammox Nitrospira indicates ammonium inhibition of complete nitrification.</title>
        <authorList>
            <person name="Sakoula D."/>
            <person name="Koch H."/>
            <person name="Frank J."/>
            <person name="Jetten M.S.M."/>
            <person name="van Kessel M.A.H.J."/>
            <person name="Lucker S."/>
        </authorList>
    </citation>
    <scope>NUCLEOTIDE SEQUENCE [LARGE SCALE GENOMIC DNA]</scope>
    <source>
        <strain evidence="2">Comreactor17</strain>
    </source>
</reference>
<dbReference type="PROSITE" id="PS51257">
    <property type="entry name" value="PROKAR_LIPOPROTEIN"/>
    <property type="match status" value="1"/>
</dbReference>
<dbReference type="Proteomes" id="UP000593737">
    <property type="component" value="Chromosome"/>
</dbReference>
<proteinExistence type="predicted"/>
<dbReference type="InterPro" id="IPR007055">
    <property type="entry name" value="BON_dom"/>
</dbReference>
<gene>
    <name evidence="2" type="ORF">Nkreftii_002163</name>
</gene>
<evidence type="ECO:0000313" key="2">
    <source>
        <dbReference type="EMBL" id="QPD04389.1"/>
    </source>
</evidence>
<evidence type="ECO:0000313" key="3">
    <source>
        <dbReference type="Proteomes" id="UP000593737"/>
    </source>
</evidence>
<protein>
    <recommendedName>
        <fullName evidence="1">BON domain-containing protein</fullName>
    </recommendedName>
</protein>
<dbReference type="PANTHER" id="PTHR34606:SF15">
    <property type="entry name" value="BON DOMAIN-CONTAINING PROTEIN"/>
    <property type="match status" value="1"/>
</dbReference>
<dbReference type="Gene3D" id="3.30.1340.30">
    <property type="match status" value="1"/>
</dbReference>
<dbReference type="Pfam" id="PF04972">
    <property type="entry name" value="BON"/>
    <property type="match status" value="1"/>
</dbReference>
<evidence type="ECO:0000259" key="1">
    <source>
        <dbReference type="PROSITE" id="PS50914"/>
    </source>
</evidence>
<dbReference type="KEGG" id="nkf:Nkreftii_002163"/>
<organism evidence="2 3">
    <name type="scientific">Candidatus Nitrospira kreftii</name>
    <dbReference type="NCBI Taxonomy" id="2652173"/>
    <lineage>
        <taxon>Bacteria</taxon>
        <taxon>Pseudomonadati</taxon>
        <taxon>Nitrospirota</taxon>
        <taxon>Nitrospiria</taxon>
        <taxon>Nitrospirales</taxon>
        <taxon>Nitrospiraceae</taxon>
        <taxon>Nitrospira</taxon>
    </lineage>
</organism>
<dbReference type="AlphaFoldDB" id="A0A7S8FEN1"/>
<dbReference type="EMBL" id="CP047423">
    <property type="protein sequence ID" value="QPD04389.1"/>
    <property type="molecule type" value="Genomic_DNA"/>
</dbReference>